<accession>A0A2C9DE74</accession>
<keyword evidence="10" id="KW-0626">Porin</keyword>
<evidence type="ECO:0000259" key="17">
    <source>
        <dbReference type="Pfam" id="PF22461"/>
    </source>
</evidence>
<sequence>MIYDGVALNFSLLSRVSALAVMTVLTSCAALPRSGPNEGAIVSGATAHIGKGAQKVGIDYVLVDLDKSIMSYLERYEPASFEAGFGGGRGGAPDITIGRGDILQLSVFEAQAGGLFIPADAGARPGNYVTLPQQEVDRKGNIAVPYAGDVHVEGLTADVVRRQIEERLANRAIEPQVVVTVVESRSNLVSVIGDVNAPKKVEISQNGERVLDAIADAGGISTPSLETYITLLRGGREATVLYDTLVKTPKENIYLAPDDVLSVNRERRTYMVFGAASATGRINFDDANLTLGQALGEAGGLSDTQADPAQVFVYREESRDQLQRMGVDMTKFAGSDIPVIYRANLRDPSAYFAISKFAMRDRDIIYISNAKTYELTKFLDIINNVSTTNGGVPSDVLNARNAIRGF</sequence>
<keyword evidence="7 15" id="KW-0732">Signal</keyword>
<feature type="chain" id="PRO_5013379169" evidence="15">
    <location>
        <begin position="21"/>
        <end position="406"/>
    </location>
</feature>
<evidence type="ECO:0000256" key="7">
    <source>
        <dbReference type="ARBA" id="ARBA00022729"/>
    </source>
</evidence>
<comment type="subcellular location">
    <subcellularLocation>
        <location evidence="1">Cell outer membrane</location>
        <topology evidence="1">Multi-pass membrane protein</topology>
    </subcellularLocation>
</comment>
<feature type="domain" description="SLBB" evidence="17">
    <location>
        <begin position="188"/>
        <end position="263"/>
    </location>
</feature>
<evidence type="ECO:0000256" key="9">
    <source>
        <dbReference type="ARBA" id="ARBA00023065"/>
    </source>
</evidence>
<dbReference type="Gene3D" id="3.30.1950.10">
    <property type="entry name" value="wza like domain"/>
    <property type="match status" value="1"/>
</dbReference>
<dbReference type="Proteomes" id="UP000223606">
    <property type="component" value="Chromosome 1"/>
</dbReference>
<feature type="domain" description="SLBB" evidence="17">
    <location>
        <begin position="270"/>
        <end position="367"/>
    </location>
</feature>
<dbReference type="GO" id="GO:0006811">
    <property type="term" value="P:monoatomic ion transport"/>
    <property type="evidence" value="ECO:0007669"/>
    <property type="project" value="UniProtKB-KW"/>
</dbReference>
<evidence type="ECO:0000256" key="6">
    <source>
        <dbReference type="ARBA" id="ARBA00022692"/>
    </source>
</evidence>
<keyword evidence="12" id="KW-0564">Palmitate</keyword>
<dbReference type="Gene3D" id="3.10.560.10">
    <property type="entry name" value="Outer membrane lipoprotein wza domain like"/>
    <property type="match status" value="2"/>
</dbReference>
<keyword evidence="19" id="KW-1185">Reference proteome</keyword>
<dbReference type="PANTHER" id="PTHR33619:SF3">
    <property type="entry name" value="POLYSACCHARIDE EXPORT PROTEIN GFCE-RELATED"/>
    <property type="match status" value="1"/>
</dbReference>
<evidence type="ECO:0000256" key="15">
    <source>
        <dbReference type="SAM" id="SignalP"/>
    </source>
</evidence>
<evidence type="ECO:0000256" key="14">
    <source>
        <dbReference type="ARBA" id="ARBA00023288"/>
    </source>
</evidence>
<evidence type="ECO:0000313" key="18">
    <source>
        <dbReference type="EMBL" id="SON58005.1"/>
    </source>
</evidence>
<evidence type="ECO:0000256" key="2">
    <source>
        <dbReference type="ARBA" id="ARBA00009450"/>
    </source>
</evidence>
<dbReference type="Pfam" id="PF02563">
    <property type="entry name" value="Poly_export"/>
    <property type="match status" value="1"/>
</dbReference>
<dbReference type="GO" id="GO:0046930">
    <property type="term" value="C:pore complex"/>
    <property type="evidence" value="ECO:0007669"/>
    <property type="project" value="UniProtKB-KW"/>
</dbReference>
<evidence type="ECO:0000256" key="5">
    <source>
        <dbReference type="ARBA" id="ARBA00022597"/>
    </source>
</evidence>
<dbReference type="GO" id="GO:0015159">
    <property type="term" value="F:polysaccharide transmembrane transporter activity"/>
    <property type="evidence" value="ECO:0007669"/>
    <property type="project" value="InterPro"/>
</dbReference>
<evidence type="ECO:0000256" key="1">
    <source>
        <dbReference type="ARBA" id="ARBA00004571"/>
    </source>
</evidence>
<keyword evidence="14" id="KW-0449">Lipoprotein</keyword>
<dbReference type="InterPro" id="IPR049712">
    <property type="entry name" value="Poly_export"/>
</dbReference>
<dbReference type="OrthoDB" id="7198507at2"/>
<dbReference type="EMBL" id="LT960614">
    <property type="protein sequence ID" value="SON58005.1"/>
    <property type="molecule type" value="Genomic_DNA"/>
</dbReference>
<keyword evidence="4" id="KW-1134">Transmembrane beta strand</keyword>
<keyword evidence="6" id="KW-0812">Transmembrane</keyword>
<evidence type="ECO:0000256" key="12">
    <source>
        <dbReference type="ARBA" id="ARBA00023139"/>
    </source>
</evidence>
<keyword evidence="5" id="KW-0762">Sugar transport</keyword>
<feature type="domain" description="Polysaccharide export protein N-terminal" evidence="16">
    <location>
        <begin position="92"/>
        <end position="181"/>
    </location>
</feature>
<keyword evidence="8" id="KW-0625">Polysaccharide transport</keyword>
<reference evidence="19" key="1">
    <citation type="submission" date="2017-09" db="EMBL/GenBank/DDBJ databases">
        <title>Genome sequence of Nannocystis excedens DSM 71.</title>
        <authorList>
            <person name="Blom J."/>
        </authorList>
    </citation>
    <scope>NUCLEOTIDE SEQUENCE [LARGE SCALE GENOMIC DNA]</scope>
    <source>
        <strain evidence="19">type strain: E19</strain>
    </source>
</reference>
<dbReference type="InterPro" id="IPR003715">
    <property type="entry name" value="Poly_export_N"/>
</dbReference>
<keyword evidence="3" id="KW-0813">Transport</keyword>
<evidence type="ECO:0000256" key="4">
    <source>
        <dbReference type="ARBA" id="ARBA00022452"/>
    </source>
</evidence>
<protein>
    <submittedName>
        <fullName evidence="18">Polysaccharide export protein Wza</fullName>
    </submittedName>
</protein>
<proteinExistence type="inferred from homology"/>
<dbReference type="GO" id="GO:0015288">
    <property type="term" value="F:porin activity"/>
    <property type="evidence" value="ECO:0007669"/>
    <property type="project" value="UniProtKB-KW"/>
</dbReference>
<gene>
    <name evidence="18" type="ORF">HDIA_4464</name>
</gene>
<evidence type="ECO:0000313" key="19">
    <source>
        <dbReference type="Proteomes" id="UP000223606"/>
    </source>
</evidence>
<keyword evidence="13" id="KW-0998">Cell outer membrane</keyword>
<dbReference type="GO" id="GO:0009279">
    <property type="term" value="C:cell outer membrane"/>
    <property type="evidence" value="ECO:0007669"/>
    <property type="project" value="UniProtKB-SubCell"/>
</dbReference>
<feature type="signal peptide" evidence="15">
    <location>
        <begin position="1"/>
        <end position="20"/>
    </location>
</feature>
<dbReference type="Pfam" id="PF22461">
    <property type="entry name" value="SLBB_2"/>
    <property type="match status" value="2"/>
</dbReference>
<evidence type="ECO:0000256" key="13">
    <source>
        <dbReference type="ARBA" id="ARBA00023237"/>
    </source>
</evidence>
<evidence type="ECO:0000256" key="10">
    <source>
        <dbReference type="ARBA" id="ARBA00023114"/>
    </source>
</evidence>
<evidence type="ECO:0000259" key="16">
    <source>
        <dbReference type="Pfam" id="PF02563"/>
    </source>
</evidence>
<dbReference type="PANTHER" id="PTHR33619">
    <property type="entry name" value="POLYSACCHARIDE EXPORT PROTEIN GFCE-RELATED"/>
    <property type="match status" value="1"/>
</dbReference>
<name>A0A2C9DE74_9HYPH</name>
<keyword evidence="9" id="KW-0406">Ion transport</keyword>
<evidence type="ECO:0000256" key="11">
    <source>
        <dbReference type="ARBA" id="ARBA00023136"/>
    </source>
</evidence>
<dbReference type="InterPro" id="IPR054765">
    <property type="entry name" value="SLBB_dom"/>
</dbReference>
<evidence type="ECO:0000256" key="3">
    <source>
        <dbReference type="ARBA" id="ARBA00022448"/>
    </source>
</evidence>
<evidence type="ECO:0000256" key="8">
    <source>
        <dbReference type="ARBA" id="ARBA00023047"/>
    </source>
</evidence>
<dbReference type="AlphaFoldDB" id="A0A2C9DE74"/>
<keyword evidence="11" id="KW-0472">Membrane</keyword>
<comment type="similarity">
    <text evidence="2">Belongs to the BexD/CtrA/VexA family.</text>
</comment>
<organism evidence="18 19">
    <name type="scientific">Hartmannibacter diazotrophicus</name>
    <dbReference type="NCBI Taxonomy" id="1482074"/>
    <lineage>
        <taxon>Bacteria</taxon>
        <taxon>Pseudomonadati</taxon>
        <taxon>Pseudomonadota</taxon>
        <taxon>Alphaproteobacteria</taxon>
        <taxon>Hyphomicrobiales</taxon>
        <taxon>Pleomorphomonadaceae</taxon>
        <taxon>Hartmannibacter</taxon>
    </lineage>
</organism>
<dbReference type="KEGG" id="hdi:HDIA_4464"/>